<dbReference type="OrthoDB" id="2735536at2759"/>
<comment type="caution">
    <text evidence="4">The sequence shown here is derived from an EMBL/GenBank/DDBJ whole genome shotgun (WGS) entry which is preliminary data.</text>
</comment>
<dbReference type="CDD" id="cd05227">
    <property type="entry name" value="AR_SDR_e"/>
    <property type="match status" value="1"/>
</dbReference>
<evidence type="ECO:0000313" key="5">
    <source>
        <dbReference type="Proteomes" id="UP000094819"/>
    </source>
</evidence>
<keyword evidence="1" id="KW-0560">Oxidoreductase</keyword>
<reference evidence="4 5" key="1">
    <citation type="submission" date="2016-06" db="EMBL/GenBank/DDBJ databases">
        <title>Evolution of pathogenesis and genome organization in the Tremellales.</title>
        <authorList>
            <person name="Cuomo C."/>
            <person name="Litvintseva A."/>
            <person name="Heitman J."/>
            <person name="Chen Y."/>
            <person name="Sun S."/>
            <person name="Springer D."/>
            <person name="Dromer F."/>
            <person name="Young S."/>
            <person name="Zeng Q."/>
            <person name="Chapman S."/>
            <person name="Gujja S."/>
            <person name="Saif S."/>
            <person name="Birren B."/>
        </authorList>
    </citation>
    <scope>NUCLEOTIDE SEQUENCE [LARGE SCALE GENOMIC DNA]</scope>
    <source>
        <strain evidence="4 5">CBS 7118</strain>
    </source>
</reference>
<name>A0A1E3IIJ0_9TREE</name>
<dbReference type="Pfam" id="PF01370">
    <property type="entry name" value="Epimerase"/>
    <property type="match status" value="1"/>
</dbReference>
<dbReference type="GO" id="GO:0016616">
    <property type="term" value="F:oxidoreductase activity, acting on the CH-OH group of donors, NAD or NADP as acceptor"/>
    <property type="evidence" value="ECO:0007669"/>
    <property type="project" value="TreeGrafter"/>
</dbReference>
<comment type="similarity">
    <text evidence="2">Belongs to the NAD(P)-dependent epimerase/dehydratase family. Dihydroflavonol-4-reductase subfamily.</text>
</comment>
<accession>A0A1E3IIJ0</accession>
<dbReference type="InterPro" id="IPR036291">
    <property type="entry name" value="NAD(P)-bd_dom_sf"/>
</dbReference>
<dbReference type="GO" id="GO:0003676">
    <property type="term" value="F:nucleic acid binding"/>
    <property type="evidence" value="ECO:0007669"/>
    <property type="project" value="InterPro"/>
</dbReference>
<dbReference type="InterPro" id="IPR050425">
    <property type="entry name" value="NAD(P)_dehydrat-like"/>
</dbReference>
<feature type="domain" description="NAD-dependent epimerase/dehydratase" evidence="3">
    <location>
        <begin position="13"/>
        <end position="274"/>
    </location>
</feature>
<dbReference type="InterPro" id="IPR002052">
    <property type="entry name" value="DNA_methylase_N6_adenine_CS"/>
</dbReference>
<dbReference type="EMBL" id="AWGH01000025">
    <property type="protein sequence ID" value="ODN88412.1"/>
    <property type="molecule type" value="Genomic_DNA"/>
</dbReference>
<gene>
    <name evidence="4" type="ORF">L198_06683</name>
</gene>
<sequence>MSSAQTITKGDLVLVTGASGFIASHAVKEFLQQGFRVRGTVRSEEKGQYLTKLFEGLGEFTYVIVKDVNQDGAFDEAVKGVNAVAHLASPFYVFNIKDPQELIGPAVKGTTGVLESLQKYNPDVKRVVITSSVASILSMDSVKSPTRDYTEKDWNVDSAAHVEKNGLQSSGFHSYLASKTLAEQALWKFIEEKKPSWDAVAINPPFVLGEIIHQCDKPESLNTSVAAFYEWAFGKKTEDDLPAPMGNWVDVKDVALAHVRALTVPEAGGNRFIVGAGALAAQDFVDGIHKNFPDVKNVPVGTPGKHDEICKVLDIFDGSKAEKVLGIKYTTLNDTIIQMFESLRKRFSTI</sequence>
<dbReference type="GO" id="GO:0008168">
    <property type="term" value="F:methyltransferase activity"/>
    <property type="evidence" value="ECO:0007669"/>
    <property type="project" value="InterPro"/>
</dbReference>
<evidence type="ECO:0000313" key="4">
    <source>
        <dbReference type="EMBL" id="ODN88412.1"/>
    </source>
</evidence>
<dbReference type="RefSeq" id="XP_019029221.1">
    <property type="nucleotide sequence ID" value="XM_019178738.1"/>
</dbReference>
<dbReference type="SUPFAM" id="SSF51735">
    <property type="entry name" value="NAD(P)-binding Rossmann-fold domains"/>
    <property type="match status" value="1"/>
</dbReference>
<proteinExistence type="inferred from homology"/>
<protein>
    <submittedName>
        <fullName evidence="4">D-lactaldehyde dehydrogenase</fullName>
    </submittedName>
</protein>
<dbReference type="GO" id="GO:0032259">
    <property type="term" value="P:methylation"/>
    <property type="evidence" value="ECO:0007669"/>
    <property type="project" value="InterPro"/>
</dbReference>
<dbReference type="InterPro" id="IPR001509">
    <property type="entry name" value="Epimerase_deHydtase"/>
</dbReference>
<evidence type="ECO:0000256" key="1">
    <source>
        <dbReference type="ARBA" id="ARBA00023002"/>
    </source>
</evidence>
<dbReference type="GeneID" id="30195895"/>
<organism evidence="4 5">
    <name type="scientific">Cryptococcus wingfieldii CBS 7118</name>
    <dbReference type="NCBI Taxonomy" id="1295528"/>
    <lineage>
        <taxon>Eukaryota</taxon>
        <taxon>Fungi</taxon>
        <taxon>Dikarya</taxon>
        <taxon>Basidiomycota</taxon>
        <taxon>Agaricomycotina</taxon>
        <taxon>Tremellomycetes</taxon>
        <taxon>Tremellales</taxon>
        <taxon>Cryptococcaceae</taxon>
        <taxon>Cryptococcus</taxon>
    </lineage>
</organism>
<dbReference type="AlphaFoldDB" id="A0A1E3IIJ0"/>
<dbReference type="PROSITE" id="PS00092">
    <property type="entry name" value="N6_MTASE"/>
    <property type="match status" value="1"/>
</dbReference>
<dbReference type="FunFam" id="3.40.50.720:FF:000191">
    <property type="entry name" value="Methylglyoxal reductase (NADPH-dependent)"/>
    <property type="match status" value="1"/>
</dbReference>
<keyword evidence="5" id="KW-1185">Reference proteome</keyword>
<dbReference type="PANTHER" id="PTHR10366:SF564">
    <property type="entry name" value="STEROL-4-ALPHA-CARBOXYLATE 3-DEHYDROGENASE, DECARBOXYLATING"/>
    <property type="match status" value="1"/>
</dbReference>
<dbReference type="PANTHER" id="PTHR10366">
    <property type="entry name" value="NAD DEPENDENT EPIMERASE/DEHYDRATASE"/>
    <property type="match status" value="1"/>
</dbReference>
<evidence type="ECO:0000259" key="3">
    <source>
        <dbReference type="Pfam" id="PF01370"/>
    </source>
</evidence>
<dbReference type="Gene3D" id="3.40.50.720">
    <property type="entry name" value="NAD(P)-binding Rossmann-like Domain"/>
    <property type="match status" value="1"/>
</dbReference>
<dbReference type="Proteomes" id="UP000094819">
    <property type="component" value="Unassembled WGS sequence"/>
</dbReference>
<evidence type="ECO:0000256" key="2">
    <source>
        <dbReference type="ARBA" id="ARBA00023445"/>
    </source>
</evidence>